<comment type="caution">
    <text evidence="2">The sequence shown here is derived from an EMBL/GenBank/DDBJ whole genome shotgun (WGS) entry which is preliminary data.</text>
</comment>
<gene>
    <name evidence="2" type="ORF">O3M35_003277</name>
</gene>
<feature type="transmembrane region" description="Helical" evidence="1">
    <location>
        <begin position="6"/>
        <end position="29"/>
    </location>
</feature>
<keyword evidence="1" id="KW-1133">Transmembrane helix</keyword>
<sequence>MSNRSALLLVVMTGSAAFSAITFSVYNAWRNLMLERSFLPHNKNAKVPQFESYTLPNDYFTK</sequence>
<evidence type="ECO:0000313" key="3">
    <source>
        <dbReference type="Proteomes" id="UP001461498"/>
    </source>
</evidence>
<evidence type="ECO:0000256" key="1">
    <source>
        <dbReference type="SAM" id="Phobius"/>
    </source>
</evidence>
<protein>
    <submittedName>
        <fullName evidence="2">Uncharacterized protein</fullName>
    </submittedName>
</protein>
<name>A0AAW1CJJ8_9HEMI</name>
<accession>A0AAW1CJJ8</accession>
<organism evidence="2 3">
    <name type="scientific">Rhynocoris fuscipes</name>
    <dbReference type="NCBI Taxonomy" id="488301"/>
    <lineage>
        <taxon>Eukaryota</taxon>
        <taxon>Metazoa</taxon>
        <taxon>Ecdysozoa</taxon>
        <taxon>Arthropoda</taxon>
        <taxon>Hexapoda</taxon>
        <taxon>Insecta</taxon>
        <taxon>Pterygota</taxon>
        <taxon>Neoptera</taxon>
        <taxon>Paraneoptera</taxon>
        <taxon>Hemiptera</taxon>
        <taxon>Heteroptera</taxon>
        <taxon>Panheteroptera</taxon>
        <taxon>Cimicomorpha</taxon>
        <taxon>Reduviidae</taxon>
        <taxon>Harpactorinae</taxon>
        <taxon>Harpactorini</taxon>
        <taxon>Rhynocoris</taxon>
    </lineage>
</organism>
<reference evidence="2 3" key="1">
    <citation type="submission" date="2022-12" db="EMBL/GenBank/DDBJ databases">
        <title>Chromosome-level genome assembly of true bugs.</title>
        <authorList>
            <person name="Ma L."/>
            <person name="Li H."/>
        </authorList>
    </citation>
    <scope>NUCLEOTIDE SEQUENCE [LARGE SCALE GENOMIC DNA]</scope>
    <source>
        <strain evidence="2">Lab_2022b</strain>
    </source>
</reference>
<dbReference type="Proteomes" id="UP001461498">
    <property type="component" value="Unassembled WGS sequence"/>
</dbReference>
<keyword evidence="1" id="KW-0472">Membrane</keyword>
<dbReference type="EMBL" id="JAPXFL010000012">
    <property type="protein sequence ID" value="KAK9498701.1"/>
    <property type="molecule type" value="Genomic_DNA"/>
</dbReference>
<keyword evidence="3" id="KW-1185">Reference proteome</keyword>
<dbReference type="AlphaFoldDB" id="A0AAW1CJJ8"/>
<evidence type="ECO:0000313" key="2">
    <source>
        <dbReference type="EMBL" id="KAK9498701.1"/>
    </source>
</evidence>
<keyword evidence="1" id="KW-0812">Transmembrane</keyword>
<proteinExistence type="predicted"/>